<evidence type="ECO:0000313" key="9">
    <source>
        <dbReference type="EMBL" id="GAG67922.1"/>
    </source>
</evidence>
<dbReference type="GO" id="GO:0055085">
    <property type="term" value="P:transmembrane transport"/>
    <property type="evidence" value="ECO:0007669"/>
    <property type="project" value="InterPro"/>
</dbReference>
<evidence type="ECO:0000256" key="1">
    <source>
        <dbReference type="ARBA" id="ARBA00004651"/>
    </source>
</evidence>
<keyword evidence="6 7" id="KW-0472">Membrane</keyword>
<sequence length="127" mass="14045">RPEFALAGIARLTRASLLQVTREDYIRTARAKGLSERMVIIGHALKNSLIPVVTILGPLFAALLTGTFIVEHIFGIPGMGKIFIQSIGNRDYAIIQGVLLIYAIALVIANLLVDITYAWLDPRIRYK</sequence>
<keyword evidence="5 7" id="KW-1133">Transmembrane helix</keyword>
<feature type="domain" description="ABC transmembrane type-1" evidence="8">
    <location>
        <begin position="1"/>
        <end position="113"/>
    </location>
</feature>
<dbReference type="PANTHER" id="PTHR30465:SF74">
    <property type="entry name" value="OLIGOPEPTIDE TRANSPORT SYSTEM PERMEASE PROTEIN OPPB"/>
    <property type="match status" value="1"/>
</dbReference>
<organism evidence="9">
    <name type="scientific">marine sediment metagenome</name>
    <dbReference type="NCBI Taxonomy" id="412755"/>
    <lineage>
        <taxon>unclassified sequences</taxon>
        <taxon>metagenomes</taxon>
        <taxon>ecological metagenomes</taxon>
    </lineage>
</organism>
<dbReference type="PROSITE" id="PS50928">
    <property type="entry name" value="ABC_TM1"/>
    <property type="match status" value="1"/>
</dbReference>
<feature type="transmembrane region" description="Helical" evidence="7">
    <location>
        <begin position="94"/>
        <end position="120"/>
    </location>
</feature>
<gene>
    <name evidence="9" type="ORF">S01H4_01253</name>
</gene>
<name>X1ADH4_9ZZZZ</name>
<reference evidence="9" key="1">
    <citation type="journal article" date="2014" name="Front. Microbiol.">
        <title>High frequency of phylogenetically diverse reductive dehalogenase-homologous genes in deep subseafloor sedimentary metagenomes.</title>
        <authorList>
            <person name="Kawai M."/>
            <person name="Futagami T."/>
            <person name="Toyoda A."/>
            <person name="Takaki Y."/>
            <person name="Nishi S."/>
            <person name="Hori S."/>
            <person name="Arai W."/>
            <person name="Tsubouchi T."/>
            <person name="Morono Y."/>
            <person name="Uchiyama I."/>
            <person name="Ito T."/>
            <person name="Fujiyama A."/>
            <person name="Inagaki F."/>
            <person name="Takami H."/>
        </authorList>
    </citation>
    <scope>NUCLEOTIDE SEQUENCE</scope>
    <source>
        <strain evidence="9">Expedition CK06-06</strain>
    </source>
</reference>
<dbReference type="InterPro" id="IPR000515">
    <property type="entry name" value="MetI-like"/>
</dbReference>
<evidence type="ECO:0000259" key="8">
    <source>
        <dbReference type="PROSITE" id="PS50928"/>
    </source>
</evidence>
<evidence type="ECO:0000256" key="3">
    <source>
        <dbReference type="ARBA" id="ARBA00022475"/>
    </source>
</evidence>
<keyword evidence="4 7" id="KW-0812">Transmembrane</keyword>
<dbReference type="AlphaFoldDB" id="X1ADH4"/>
<comment type="subcellular location">
    <subcellularLocation>
        <location evidence="1">Cell membrane</location>
        <topology evidence="1">Multi-pass membrane protein</topology>
    </subcellularLocation>
</comment>
<dbReference type="SUPFAM" id="SSF161098">
    <property type="entry name" value="MetI-like"/>
    <property type="match status" value="1"/>
</dbReference>
<dbReference type="GO" id="GO:0005886">
    <property type="term" value="C:plasma membrane"/>
    <property type="evidence" value="ECO:0007669"/>
    <property type="project" value="UniProtKB-SubCell"/>
</dbReference>
<dbReference type="Gene3D" id="1.10.3720.10">
    <property type="entry name" value="MetI-like"/>
    <property type="match status" value="1"/>
</dbReference>
<evidence type="ECO:0000256" key="2">
    <source>
        <dbReference type="ARBA" id="ARBA00022448"/>
    </source>
</evidence>
<feature type="transmembrane region" description="Helical" evidence="7">
    <location>
        <begin position="49"/>
        <end position="74"/>
    </location>
</feature>
<dbReference type="CDD" id="cd06261">
    <property type="entry name" value="TM_PBP2"/>
    <property type="match status" value="1"/>
</dbReference>
<protein>
    <recommendedName>
        <fullName evidence="8">ABC transmembrane type-1 domain-containing protein</fullName>
    </recommendedName>
</protein>
<comment type="caution">
    <text evidence="9">The sequence shown here is derived from an EMBL/GenBank/DDBJ whole genome shotgun (WGS) entry which is preliminary data.</text>
</comment>
<accession>X1ADH4</accession>
<evidence type="ECO:0000256" key="4">
    <source>
        <dbReference type="ARBA" id="ARBA00022692"/>
    </source>
</evidence>
<evidence type="ECO:0000256" key="5">
    <source>
        <dbReference type="ARBA" id="ARBA00022989"/>
    </source>
</evidence>
<dbReference type="InterPro" id="IPR035906">
    <property type="entry name" value="MetI-like_sf"/>
</dbReference>
<evidence type="ECO:0000256" key="6">
    <source>
        <dbReference type="ARBA" id="ARBA00023136"/>
    </source>
</evidence>
<feature type="non-terminal residue" evidence="9">
    <location>
        <position position="1"/>
    </location>
</feature>
<keyword evidence="2" id="KW-0813">Transport</keyword>
<dbReference type="EMBL" id="BART01000219">
    <property type="protein sequence ID" value="GAG67922.1"/>
    <property type="molecule type" value="Genomic_DNA"/>
</dbReference>
<keyword evidence="3" id="KW-1003">Cell membrane</keyword>
<evidence type="ECO:0000256" key="7">
    <source>
        <dbReference type="SAM" id="Phobius"/>
    </source>
</evidence>
<proteinExistence type="predicted"/>
<dbReference type="Pfam" id="PF00528">
    <property type="entry name" value="BPD_transp_1"/>
    <property type="match status" value="1"/>
</dbReference>
<dbReference type="PANTHER" id="PTHR30465">
    <property type="entry name" value="INNER MEMBRANE ABC TRANSPORTER"/>
    <property type="match status" value="1"/>
</dbReference>